<dbReference type="EMBL" id="ML976615">
    <property type="protein sequence ID" value="KAF1847959.1"/>
    <property type="molecule type" value="Genomic_DNA"/>
</dbReference>
<keyword evidence="3" id="KW-1185">Reference proteome</keyword>
<proteinExistence type="predicted"/>
<comment type="caution">
    <text evidence="2">The sequence shown here is derived from an EMBL/GenBank/DDBJ whole genome shotgun (WGS) entry which is preliminary data.</text>
</comment>
<feature type="domain" description="Heterokaryon incompatibility" evidence="1">
    <location>
        <begin position="182"/>
        <end position="333"/>
    </location>
</feature>
<evidence type="ECO:0000313" key="2">
    <source>
        <dbReference type="EMBL" id="KAF1847959.1"/>
    </source>
</evidence>
<dbReference type="AlphaFoldDB" id="A0A9P4GMK8"/>
<gene>
    <name evidence="2" type="ORF">K460DRAFT_414600</name>
</gene>
<name>A0A9P4GMK8_9PLEO</name>
<evidence type="ECO:0000313" key="3">
    <source>
        <dbReference type="Proteomes" id="UP000800039"/>
    </source>
</evidence>
<dbReference type="Proteomes" id="UP000800039">
    <property type="component" value="Unassembled WGS sequence"/>
</dbReference>
<dbReference type="PANTHER" id="PTHR33112:SF13">
    <property type="entry name" value="HETEROKARYON INCOMPATIBILITY DOMAIN-CONTAINING PROTEIN"/>
    <property type="match status" value="1"/>
</dbReference>
<reference evidence="2" key="1">
    <citation type="submission" date="2020-01" db="EMBL/GenBank/DDBJ databases">
        <authorList>
            <consortium name="DOE Joint Genome Institute"/>
            <person name="Haridas S."/>
            <person name="Albert R."/>
            <person name="Binder M."/>
            <person name="Bloem J."/>
            <person name="Labutti K."/>
            <person name="Salamov A."/>
            <person name="Andreopoulos B."/>
            <person name="Baker S.E."/>
            <person name="Barry K."/>
            <person name="Bills G."/>
            <person name="Bluhm B.H."/>
            <person name="Cannon C."/>
            <person name="Castanera R."/>
            <person name="Culley D.E."/>
            <person name="Daum C."/>
            <person name="Ezra D."/>
            <person name="Gonzalez J.B."/>
            <person name="Henrissat B."/>
            <person name="Kuo A."/>
            <person name="Liang C."/>
            <person name="Lipzen A."/>
            <person name="Lutzoni F."/>
            <person name="Magnuson J."/>
            <person name="Mondo S."/>
            <person name="Nolan M."/>
            <person name="Ohm R."/>
            <person name="Pangilinan J."/>
            <person name="Park H.-J."/>
            <person name="Ramirez L."/>
            <person name="Alfaro M."/>
            <person name="Sun H."/>
            <person name="Tritt A."/>
            <person name="Yoshinaga Y."/>
            <person name="Zwiers L.-H."/>
            <person name="Turgeon B.G."/>
            <person name="Goodwin S.B."/>
            <person name="Spatafora J.W."/>
            <person name="Crous P.W."/>
            <person name="Grigoriev I.V."/>
        </authorList>
    </citation>
    <scope>NUCLEOTIDE SEQUENCE</scope>
    <source>
        <strain evidence="2">CBS 394.84</strain>
    </source>
</reference>
<dbReference type="GeneID" id="63854932"/>
<evidence type="ECO:0000259" key="1">
    <source>
        <dbReference type="Pfam" id="PF06985"/>
    </source>
</evidence>
<sequence>MARCALCNDLCKRHVSHLELSFDFTLKEIAHSTLWNRCESCVVICEGIRQAQSKDWHLLAPLVKRVFARCLGEHGGHTDTLHLVVVFNEEAEIPPLRLEFYSLEPQAWKAILPRSIISSNPLSDHALTWARARLDICNQSHVSCKSSRPKQLPKRLLSLKRDSKGDIDVKLVEIMSDFCDAYAALSHCWGNEQRLLATAKTLQSHKKSILWLHIPDTFKDAIRLAMRLNIGFIWIDSLCILQDNQKDWEVESSKMADIYQHAILTLAATTSSASSQGTYSRNPRIAKHTEIILQGGVAGYRIGVRERVRHWNRKTANDEKQFPLLSRGWVLQERLLSPRILHLSGTELIWECREVTACECGTLDQDSSPGAVFYNLIKGFDEQQIGLEHSTAMKRLPILWSRIKAKSPSSKFRNSWFGPVSSPQSTASSTTTTTRPVTINIESYQQPPSVEFKEENNPDFVSYYHRLVEQYSALNLTRPTDRLPAFSGISERMQHFRHDYLAGLWSDSLCFDLMWRIDVHVLWMVRSPRPEEYCGPSWSWVSAIAPVQYWSDITNYRDTVPRFLRELASDRVNITTPLLLNRTKLEYNVRVPGKNPYGSVESGVLTLEASAVPATLQNPFYYLSTGALRPDHDRMDWIDQYRVHYRVEIEHGDAHDANIYVNIFADYHFSQPGPAEICEGTEVMLLLVHPDVALVLRRKSRAGEYTYIEGEPAWERIGIARVSDELSGHGTIDWMMYSQVQTFRIV</sequence>
<dbReference type="RefSeq" id="XP_040790522.1">
    <property type="nucleotide sequence ID" value="XM_040937682.1"/>
</dbReference>
<dbReference type="OrthoDB" id="5347061at2759"/>
<accession>A0A9P4GMK8</accession>
<dbReference type="Pfam" id="PF06985">
    <property type="entry name" value="HET"/>
    <property type="match status" value="1"/>
</dbReference>
<organism evidence="2 3">
    <name type="scientific">Cucurbitaria berberidis CBS 394.84</name>
    <dbReference type="NCBI Taxonomy" id="1168544"/>
    <lineage>
        <taxon>Eukaryota</taxon>
        <taxon>Fungi</taxon>
        <taxon>Dikarya</taxon>
        <taxon>Ascomycota</taxon>
        <taxon>Pezizomycotina</taxon>
        <taxon>Dothideomycetes</taxon>
        <taxon>Pleosporomycetidae</taxon>
        <taxon>Pleosporales</taxon>
        <taxon>Pleosporineae</taxon>
        <taxon>Cucurbitariaceae</taxon>
        <taxon>Cucurbitaria</taxon>
    </lineage>
</organism>
<dbReference type="InterPro" id="IPR010730">
    <property type="entry name" value="HET"/>
</dbReference>
<protein>
    <submittedName>
        <fullName evidence="2">HET-domain-containing protein</fullName>
    </submittedName>
</protein>
<dbReference type="PANTHER" id="PTHR33112">
    <property type="entry name" value="DOMAIN PROTEIN, PUTATIVE-RELATED"/>
    <property type="match status" value="1"/>
</dbReference>